<keyword evidence="4" id="KW-0804">Transcription</keyword>
<dbReference type="PANTHER" id="PTHR30579:SF7">
    <property type="entry name" value="HTH-TYPE TRANSCRIPTIONAL REGULATOR LRHA-RELATED"/>
    <property type="match status" value="1"/>
</dbReference>
<dbReference type="InterPro" id="IPR036390">
    <property type="entry name" value="WH_DNA-bd_sf"/>
</dbReference>
<evidence type="ECO:0000256" key="2">
    <source>
        <dbReference type="ARBA" id="ARBA00023015"/>
    </source>
</evidence>
<dbReference type="PANTHER" id="PTHR30579">
    <property type="entry name" value="TRANSCRIPTIONAL REGULATOR"/>
    <property type="match status" value="1"/>
</dbReference>
<proteinExistence type="inferred from homology"/>
<feature type="domain" description="HTH lysR-type" evidence="5">
    <location>
        <begin position="17"/>
        <end position="74"/>
    </location>
</feature>
<dbReference type="InterPro" id="IPR050176">
    <property type="entry name" value="LTTR"/>
</dbReference>
<evidence type="ECO:0000313" key="6">
    <source>
        <dbReference type="EMBL" id="GAA3569062.1"/>
    </source>
</evidence>
<reference evidence="7" key="1">
    <citation type="journal article" date="2019" name="Int. J. Syst. Evol. Microbiol.">
        <title>The Global Catalogue of Microorganisms (GCM) 10K type strain sequencing project: providing services to taxonomists for standard genome sequencing and annotation.</title>
        <authorList>
            <consortium name="The Broad Institute Genomics Platform"/>
            <consortium name="The Broad Institute Genome Sequencing Center for Infectious Disease"/>
            <person name="Wu L."/>
            <person name="Ma J."/>
        </authorList>
    </citation>
    <scope>NUCLEOTIDE SEQUENCE [LARGE SCALE GENOMIC DNA]</scope>
    <source>
        <strain evidence="7">JCM 16898</strain>
    </source>
</reference>
<evidence type="ECO:0000256" key="4">
    <source>
        <dbReference type="ARBA" id="ARBA00023163"/>
    </source>
</evidence>
<dbReference type="EMBL" id="BAAAZN010000015">
    <property type="protein sequence ID" value="GAA3569062.1"/>
    <property type="molecule type" value="Genomic_DNA"/>
</dbReference>
<dbReference type="SUPFAM" id="SSF46785">
    <property type="entry name" value="Winged helix' DNA-binding domain"/>
    <property type="match status" value="1"/>
</dbReference>
<gene>
    <name evidence="6" type="ORF">GCM10022222_61520</name>
</gene>
<comment type="similarity">
    <text evidence="1">Belongs to the LysR transcriptional regulatory family.</text>
</comment>
<evidence type="ECO:0000256" key="1">
    <source>
        <dbReference type="ARBA" id="ARBA00009437"/>
    </source>
</evidence>
<protein>
    <submittedName>
        <fullName evidence="6">LysR substrate-binding domain-containing protein</fullName>
    </submittedName>
</protein>
<evidence type="ECO:0000259" key="5">
    <source>
        <dbReference type="PROSITE" id="PS50931"/>
    </source>
</evidence>
<dbReference type="SUPFAM" id="SSF53850">
    <property type="entry name" value="Periplasmic binding protein-like II"/>
    <property type="match status" value="1"/>
</dbReference>
<keyword evidence="3" id="KW-0238">DNA-binding</keyword>
<dbReference type="Gene3D" id="3.40.190.10">
    <property type="entry name" value="Periplasmic binding protein-like II"/>
    <property type="match status" value="2"/>
</dbReference>
<comment type="caution">
    <text evidence="6">The sequence shown here is derived from an EMBL/GenBank/DDBJ whole genome shotgun (WGS) entry which is preliminary data.</text>
</comment>
<name>A0ABP6XRU4_9PSEU</name>
<keyword evidence="2" id="KW-0805">Transcription regulation</keyword>
<accession>A0ABP6XRU4</accession>
<evidence type="ECO:0000256" key="3">
    <source>
        <dbReference type="ARBA" id="ARBA00023125"/>
    </source>
</evidence>
<dbReference type="PRINTS" id="PR00039">
    <property type="entry name" value="HTHLYSR"/>
</dbReference>
<dbReference type="InterPro" id="IPR005119">
    <property type="entry name" value="LysR_subst-bd"/>
</dbReference>
<sequence>MTALTVIANTDKMDRMLDPRLCRSFLAVAETRSFTAAARRLGVGQPTVSQHIRRLESAAGGLLFARDTHTVELTARGEAMLGFAQAIVDTDERAARHFRGAQVRGRVRFGVSEDFALGELPEILRLLRQSHPLVDVELHVELSDVLAQRLAGGRLDLVLGKRRPGAPGPGRVLHREPLVWIGSPATVLTAGEPVPLVQYPMPSVTRQLAVEALERAGLEWRAACLTSSLTGLRAAAAAGLGVTVHARRLVPADLAELPAGLGLPDPGDVDLVLLSRDAAEGPVAALAEFVTARIGDRRDR</sequence>
<organism evidence="6 7">
    <name type="scientific">Amycolatopsis ultiminotia</name>
    <dbReference type="NCBI Taxonomy" id="543629"/>
    <lineage>
        <taxon>Bacteria</taxon>
        <taxon>Bacillati</taxon>
        <taxon>Actinomycetota</taxon>
        <taxon>Actinomycetes</taxon>
        <taxon>Pseudonocardiales</taxon>
        <taxon>Pseudonocardiaceae</taxon>
        <taxon>Amycolatopsis</taxon>
    </lineage>
</organism>
<dbReference type="Pfam" id="PF03466">
    <property type="entry name" value="LysR_substrate"/>
    <property type="match status" value="1"/>
</dbReference>
<dbReference type="PROSITE" id="PS50931">
    <property type="entry name" value="HTH_LYSR"/>
    <property type="match status" value="1"/>
</dbReference>
<dbReference type="Pfam" id="PF00126">
    <property type="entry name" value="HTH_1"/>
    <property type="match status" value="1"/>
</dbReference>
<dbReference type="InterPro" id="IPR036388">
    <property type="entry name" value="WH-like_DNA-bd_sf"/>
</dbReference>
<dbReference type="Proteomes" id="UP001500689">
    <property type="component" value="Unassembled WGS sequence"/>
</dbReference>
<dbReference type="Gene3D" id="1.10.10.10">
    <property type="entry name" value="Winged helix-like DNA-binding domain superfamily/Winged helix DNA-binding domain"/>
    <property type="match status" value="1"/>
</dbReference>
<keyword evidence="7" id="KW-1185">Reference proteome</keyword>
<dbReference type="InterPro" id="IPR000847">
    <property type="entry name" value="LysR_HTH_N"/>
</dbReference>
<evidence type="ECO:0000313" key="7">
    <source>
        <dbReference type="Proteomes" id="UP001500689"/>
    </source>
</evidence>